<organism evidence="8 9">
    <name type="scientific">Nocardia uniformis</name>
    <dbReference type="NCBI Taxonomy" id="53432"/>
    <lineage>
        <taxon>Bacteria</taxon>
        <taxon>Bacillati</taxon>
        <taxon>Actinomycetota</taxon>
        <taxon>Actinomycetes</taxon>
        <taxon>Mycobacteriales</taxon>
        <taxon>Nocardiaceae</taxon>
        <taxon>Nocardia</taxon>
    </lineage>
</organism>
<proteinExistence type="predicted"/>
<keyword evidence="9" id="KW-1185">Reference proteome</keyword>
<comment type="caution">
    <text evidence="8">The sequence shown here is derived from an EMBL/GenBank/DDBJ whole genome shotgun (WGS) entry which is preliminary data.</text>
</comment>
<gene>
    <name evidence="8" type="ORF">HLB23_01445</name>
</gene>
<dbReference type="EMBL" id="JABELX010000001">
    <property type="protein sequence ID" value="NNH68557.1"/>
    <property type="molecule type" value="Genomic_DNA"/>
</dbReference>
<dbReference type="InterPro" id="IPR051269">
    <property type="entry name" value="Fe-S_cluster_ET"/>
</dbReference>
<keyword evidence="7" id="KW-0003">3Fe-4S</keyword>
<evidence type="ECO:0000313" key="9">
    <source>
        <dbReference type="Proteomes" id="UP000586827"/>
    </source>
</evidence>
<evidence type="ECO:0000313" key="8">
    <source>
        <dbReference type="EMBL" id="NNH68557.1"/>
    </source>
</evidence>
<dbReference type="SUPFAM" id="SSF54862">
    <property type="entry name" value="4Fe-4S ferredoxins"/>
    <property type="match status" value="1"/>
</dbReference>
<evidence type="ECO:0000256" key="5">
    <source>
        <dbReference type="ARBA" id="ARBA00023004"/>
    </source>
</evidence>
<dbReference type="RefSeq" id="WP_067520351.1">
    <property type="nucleotide sequence ID" value="NZ_JABELX010000001.1"/>
</dbReference>
<keyword evidence="3" id="KW-0479">Metal-binding</keyword>
<keyword evidence="4" id="KW-0249">Electron transport</keyword>
<keyword evidence="5" id="KW-0408">Iron</keyword>
<dbReference type="GO" id="GO:0051538">
    <property type="term" value="F:3 iron, 4 sulfur cluster binding"/>
    <property type="evidence" value="ECO:0007669"/>
    <property type="project" value="UniProtKB-KW"/>
</dbReference>
<dbReference type="PANTHER" id="PTHR36923:SF3">
    <property type="entry name" value="FERREDOXIN"/>
    <property type="match status" value="1"/>
</dbReference>
<evidence type="ECO:0000256" key="3">
    <source>
        <dbReference type="ARBA" id="ARBA00022723"/>
    </source>
</evidence>
<evidence type="ECO:0000256" key="2">
    <source>
        <dbReference type="ARBA" id="ARBA00022448"/>
    </source>
</evidence>
<evidence type="ECO:0000256" key="1">
    <source>
        <dbReference type="ARBA" id="ARBA00001927"/>
    </source>
</evidence>
<evidence type="ECO:0000256" key="7">
    <source>
        <dbReference type="ARBA" id="ARBA00023291"/>
    </source>
</evidence>
<name>A0A849BY05_9NOCA</name>
<keyword evidence="6" id="KW-0411">Iron-sulfur</keyword>
<dbReference type="Proteomes" id="UP000586827">
    <property type="component" value="Unassembled WGS sequence"/>
</dbReference>
<comment type="cofactor">
    <cofactor evidence="1">
        <name>[3Fe-4S] cluster</name>
        <dbReference type="ChEBI" id="CHEBI:21137"/>
    </cofactor>
</comment>
<sequence>MKVVVDRDRCIGHGVCEAVSAELFVVGDDGTVQVLVDEISGETAALAALAVADCPSQALRIDED</sequence>
<accession>A0A849BY05</accession>
<dbReference type="Gene3D" id="3.30.70.20">
    <property type="match status" value="1"/>
</dbReference>
<evidence type="ECO:0000256" key="4">
    <source>
        <dbReference type="ARBA" id="ARBA00022982"/>
    </source>
</evidence>
<dbReference type="PANTHER" id="PTHR36923">
    <property type="entry name" value="FERREDOXIN"/>
    <property type="match status" value="1"/>
</dbReference>
<dbReference type="GO" id="GO:0046872">
    <property type="term" value="F:metal ion binding"/>
    <property type="evidence" value="ECO:0007669"/>
    <property type="project" value="UniProtKB-KW"/>
</dbReference>
<evidence type="ECO:0000256" key="6">
    <source>
        <dbReference type="ARBA" id="ARBA00023014"/>
    </source>
</evidence>
<keyword evidence="2" id="KW-0813">Transport</keyword>
<dbReference type="Pfam" id="PF13459">
    <property type="entry name" value="Fer4_15"/>
    <property type="match status" value="1"/>
</dbReference>
<reference evidence="8 9" key="1">
    <citation type="submission" date="2020-05" db="EMBL/GenBank/DDBJ databases">
        <title>MicrobeNet Type strains.</title>
        <authorList>
            <person name="Nicholson A.C."/>
        </authorList>
    </citation>
    <scope>NUCLEOTIDE SEQUENCE [LARGE SCALE GENOMIC DNA]</scope>
    <source>
        <strain evidence="8 9">JCM 3224</strain>
    </source>
</reference>
<protein>
    <submittedName>
        <fullName evidence="8">Ferredoxin</fullName>
    </submittedName>
</protein>
<dbReference type="AlphaFoldDB" id="A0A849BY05"/>